<dbReference type="InterPro" id="IPR002416">
    <property type="entry name" value="T2SS_protein-GspH"/>
</dbReference>
<dbReference type="GO" id="GO:0015628">
    <property type="term" value="P:protein secretion by the type II secretion system"/>
    <property type="evidence" value="ECO:0007669"/>
    <property type="project" value="InterPro"/>
</dbReference>
<protein>
    <recommendedName>
        <fullName evidence="2">Type II secretion system protein H</fullName>
    </recommendedName>
    <alternativeName>
        <fullName evidence="9">General secretion pathway protein H</fullName>
    </alternativeName>
</protein>
<accession>A0A090TCY3</accession>
<dbReference type="Pfam" id="PF07963">
    <property type="entry name" value="N_methyl"/>
    <property type="match status" value="1"/>
</dbReference>
<keyword evidence="12" id="KW-1185">Reference proteome</keyword>
<evidence type="ECO:0000256" key="5">
    <source>
        <dbReference type="ARBA" id="ARBA00022519"/>
    </source>
</evidence>
<dbReference type="InterPro" id="IPR045584">
    <property type="entry name" value="Pilin-like"/>
</dbReference>
<dbReference type="Proteomes" id="UP000029224">
    <property type="component" value="Unassembled WGS sequence"/>
</dbReference>
<feature type="transmembrane region" description="Helical" evidence="10">
    <location>
        <begin position="12"/>
        <end position="35"/>
    </location>
</feature>
<dbReference type="AlphaFoldDB" id="A0A090TCY3"/>
<evidence type="ECO:0000256" key="8">
    <source>
        <dbReference type="ARBA" id="ARBA00023136"/>
    </source>
</evidence>
<evidence type="ECO:0000256" key="7">
    <source>
        <dbReference type="ARBA" id="ARBA00022989"/>
    </source>
</evidence>
<dbReference type="NCBIfam" id="TIGR02532">
    <property type="entry name" value="IV_pilin_GFxxxE"/>
    <property type="match status" value="1"/>
</dbReference>
<keyword evidence="7 10" id="KW-1133">Transmembrane helix</keyword>
<evidence type="ECO:0000256" key="9">
    <source>
        <dbReference type="ARBA" id="ARBA00030775"/>
    </source>
</evidence>
<reference evidence="11 12" key="1">
    <citation type="submission" date="2014-09" db="EMBL/GenBank/DDBJ databases">
        <title>Vibrio maritimus JCM 19240. (C210) whole genome shotgun sequence.</title>
        <authorList>
            <person name="Sawabe T."/>
            <person name="Meirelles P."/>
            <person name="Nakanishi M."/>
            <person name="Sayaka M."/>
            <person name="Hattori M."/>
            <person name="Ohkuma M."/>
        </authorList>
    </citation>
    <scope>NUCLEOTIDE SEQUENCE [LARGE SCALE GENOMIC DNA]</scope>
    <source>
        <strain evidence="11 12">JCM 19240</strain>
    </source>
</reference>
<evidence type="ECO:0000256" key="6">
    <source>
        <dbReference type="ARBA" id="ARBA00022692"/>
    </source>
</evidence>
<dbReference type="GO" id="GO:0015627">
    <property type="term" value="C:type II protein secretion system complex"/>
    <property type="evidence" value="ECO:0007669"/>
    <property type="project" value="InterPro"/>
</dbReference>
<dbReference type="Gene3D" id="3.55.40.10">
    <property type="entry name" value="minor pseudopilin epsh domain"/>
    <property type="match status" value="1"/>
</dbReference>
<keyword evidence="4" id="KW-0488">Methylation</keyword>
<dbReference type="PRINTS" id="PR00885">
    <property type="entry name" value="BCTERIALGSPH"/>
</dbReference>
<dbReference type="PANTHER" id="PTHR39583">
    <property type="entry name" value="TYPE II SECRETION SYSTEM PROTEIN J-RELATED"/>
    <property type="match status" value="1"/>
</dbReference>
<name>A0A090TCY3_9VIBR</name>
<dbReference type="EMBL" id="BBMT01000015">
    <property type="protein sequence ID" value="GAL37168.1"/>
    <property type="molecule type" value="Genomic_DNA"/>
</dbReference>
<keyword evidence="5" id="KW-0997">Cell inner membrane</keyword>
<keyword evidence="6 10" id="KW-0812">Transmembrane</keyword>
<comment type="subcellular location">
    <subcellularLocation>
        <location evidence="1">Cell inner membrane</location>
        <topology evidence="1">Single-pass membrane protein</topology>
    </subcellularLocation>
</comment>
<dbReference type="InterPro" id="IPR051621">
    <property type="entry name" value="T2SS_protein_J"/>
</dbReference>
<organism evidence="11 12">
    <name type="scientific">Vibrio maritimus</name>
    <dbReference type="NCBI Taxonomy" id="990268"/>
    <lineage>
        <taxon>Bacteria</taxon>
        <taxon>Pseudomonadati</taxon>
        <taxon>Pseudomonadota</taxon>
        <taxon>Gammaproteobacteria</taxon>
        <taxon>Vibrionales</taxon>
        <taxon>Vibrionaceae</taxon>
        <taxon>Vibrio</taxon>
    </lineage>
</organism>
<dbReference type="PANTHER" id="PTHR39583:SF2">
    <property type="entry name" value="TYPE II SECRETION SYSTEM PROTEIN J"/>
    <property type="match status" value="1"/>
</dbReference>
<evidence type="ECO:0000256" key="3">
    <source>
        <dbReference type="ARBA" id="ARBA00022475"/>
    </source>
</evidence>
<evidence type="ECO:0000313" key="12">
    <source>
        <dbReference type="Proteomes" id="UP000029224"/>
    </source>
</evidence>
<evidence type="ECO:0000256" key="4">
    <source>
        <dbReference type="ARBA" id="ARBA00022481"/>
    </source>
</evidence>
<evidence type="ECO:0000256" key="2">
    <source>
        <dbReference type="ARBA" id="ARBA00021549"/>
    </source>
</evidence>
<gene>
    <name evidence="11" type="ORF">JCM19240_4571</name>
</gene>
<keyword evidence="3" id="KW-1003">Cell membrane</keyword>
<evidence type="ECO:0000313" key="11">
    <source>
        <dbReference type="EMBL" id="GAL37168.1"/>
    </source>
</evidence>
<sequence length="201" mass="22909">MLLQLKRRQLGFTLLEIMLVLVLLSVSAVAVISTLPQSQSDDTKQQAQRLYQRLQLFNEEAMLAGKDFGIRVDEAKKQYVFLELTSEGWQRVSLSKIPEETTLPETLSIKLDLSTGIWGESDRLFEPGSLFDEDMFADVEKEKKPEKPPQVFILSSGEITEGAFVVAPVNRALQDQTWYVEVKENGQLALMDVKDWNEKDR</sequence>
<comment type="caution">
    <text evidence="11">The sequence shown here is derived from an EMBL/GenBank/DDBJ whole genome shotgun (WGS) entry which is preliminary data.</text>
</comment>
<dbReference type="SUPFAM" id="SSF54523">
    <property type="entry name" value="Pili subunits"/>
    <property type="match status" value="1"/>
</dbReference>
<dbReference type="InterPro" id="IPR049875">
    <property type="entry name" value="TypeII_GspH"/>
</dbReference>
<reference evidence="11 12" key="2">
    <citation type="submission" date="2014-09" db="EMBL/GenBank/DDBJ databases">
        <authorList>
            <consortium name="NBRP consortium"/>
            <person name="Sawabe T."/>
            <person name="Meirelles P."/>
            <person name="Nakanishi M."/>
            <person name="Sayaka M."/>
            <person name="Hattori M."/>
            <person name="Ohkuma M."/>
        </authorList>
    </citation>
    <scope>NUCLEOTIDE SEQUENCE [LARGE SCALE GENOMIC DNA]</scope>
    <source>
        <strain evidence="11 12">JCM 19240</strain>
    </source>
</reference>
<keyword evidence="8 10" id="KW-0472">Membrane</keyword>
<dbReference type="NCBIfam" id="TIGR01708">
    <property type="entry name" value="typeII_sec_gspH"/>
    <property type="match status" value="1"/>
</dbReference>
<proteinExistence type="predicted"/>
<dbReference type="GO" id="GO:0005886">
    <property type="term" value="C:plasma membrane"/>
    <property type="evidence" value="ECO:0007669"/>
    <property type="project" value="UniProtKB-SubCell"/>
</dbReference>
<dbReference type="InterPro" id="IPR012902">
    <property type="entry name" value="N_methyl_site"/>
</dbReference>
<evidence type="ECO:0000256" key="10">
    <source>
        <dbReference type="SAM" id="Phobius"/>
    </source>
</evidence>
<evidence type="ECO:0000256" key="1">
    <source>
        <dbReference type="ARBA" id="ARBA00004377"/>
    </source>
</evidence>